<dbReference type="OrthoDB" id="1023918at2"/>
<dbReference type="InterPro" id="IPR027417">
    <property type="entry name" value="P-loop_NTPase"/>
</dbReference>
<keyword evidence="2" id="KW-0067">ATP-binding</keyword>
<dbReference type="GO" id="GO:0006302">
    <property type="term" value="P:double-strand break repair"/>
    <property type="evidence" value="ECO:0007669"/>
    <property type="project" value="TreeGrafter"/>
</dbReference>
<evidence type="ECO:0000313" key="2">
    <source>
        <dbReference type="EMBL" id="RIJ45493.1"/>
    </source>
</evidence>
<dbReference type="AlphaFoldDB" id="A0A399STN7"/>
<organism evidence="2 3">
    <name type="scientific">Maribellus luteus</name>
    <dbReference type="NCBI Taxonomy" id="2305463"/>
    <lineage>
        <taxon>Bacteria</taxon>
        <taxon>Pseudomonadati</taxon>
        <taxon>Bacteroidota</taxon>
        <taxon>Bacteroidia</taxon>
        <taxon>Marinilabiliales</taxon>
        <taxon>Prolixibacteraceae</taxon>
        <taxon>Maribellus</taxon>
    </lineage>
</organism>
<dbReference type="GO" id="GO:0005524">
    <property type="term" value="F:ATP binding"/>
    <property type="evidence" value="ECO:0007669"/>
    <property type="project" value="UniProtKB-KW"/>
</dbReference>
<proteinExistence type="predicted"/>
<keyword evidence="3" id="KW-1185">Reference proteome</keyword>
<sequence>MKIKTIEINNYKAFYGKHKIKINKRNVFIYGENGSGKSSLYYALKDFVQSSMETINLNEVENIFIPGSKQGNCFVNVKLQPRPGGNPTTVQEYKFGMVTTNTNLATDTTIKDIYHLKSFLTYKSLLDIHHLKKNDEIDLFNLLVNGVLKHFKYALTGGKELGELWNDVKILIAKETDSSYNTPRKKRDVDAALTSFNDAFSQLFIEPTATSPNPEYILTHALPILTKFGHNIDLKLSYIPARPNPEYDSLERGNVRVQLTYADTPVTKPHLFLNEARLSAIAISIYLGMIRRHPQLIRFKMLFLDDIFIGLDISNRLPLLKILEDDFSDYQVILTTYDKPWYEYAKGFLNGNRWKTIEFYAQEVNGGYEVPKIDDNTDLLDKSQEHFNNSDYKASAVYARSAFEQIIMNYCAKKRKPLPFKKKSKDYSSQDFWNYVYPDVAPATKTDIEQYRFLIYNALSHYDPEINPLKSELNDAIQAVRDLRTELNAIP</sequence>
<dbReference type="Proteomes" id="UP000265926">
    <property type="component" value="Unassembled WGS sequence"/>
</dbReference>
<feature type="domain" description="RecF/RecN/SMC N-terminal" evidence="1">
    <location>
        <begin position="3"/>
        <end position="346"/>
    </location>
</feature>
<name>A0A399STN7_9BACT</name>
<dbReference type="PANTHER" id="PTHR32182:SF25">
    <property type="entry name" value="SLR1056 PROTEIN"/>
    <property type="match status" value="1"/>
</dbReference>
<evidence type="ECO:0000313" key="3">
    <source>
        <dbReference type="Proteomes" id="UP000265926"/>
    </source>
</evidence>
<gene>
    <name evidence="2" type="ORF">D1614_22750</name>
</gene>
<dbReference type="RefSeq" id="WP_119440302.1">
    <property type="nucleotide sequence ID" value="NZ_QWGR01000024.1"/>
</dbReference>
<comment type="caution">
    <text evidence="2">The sequence shown here is derived from an EMBL/GenBank/DDBJ whole genome shotgun (WGS) entry which is preliminary data.</text>
</comment>
<dbReference type="Pfam" id="PF02463">
    <property type="entry name" value="SMC_N"/>
    <property type="match status" value="1"/>
</dbReference>
<dbReference type="GO" id="GO:0000731">
    <property type="term" value="P:DNA synthesis involved in DNA repair"/>
    <property type="evidence" value="ECO:0007669"/>
    <property type="project" value="TreeGrafter"/>
</dbReference>
<dbReference type="EMBL" id="QWGR01000024">
    <property type="protein sequence ID" value="RIJ45493.1"/>
    <property type="molecule type" value="Genomic_DNA"/>
</dbReference>
<reference evidence="2 3" key="1">
    <citation type="submission" date="2018-08" db="EMBL/GenBank/DDBJ databases">
        <title>Pallidiluteibacterium maritimus gen. nov., sp. nov., isolated from coastal sediment.</title>
        <authorList>
            <person name="Zhou L.Y."/>
        </authorList>
    </citation>
    <scope>NUCLEOTIDE SEQUENCE [LARGE SCALE GENOMIC DNA]</scope>
    <source>
        <strain evidence="2 3">XSD2</strain>
    </source>
</reference>
<dbReference type="InterPro" id="IPR003395">
    <property type="entry name" value="RecF/RecN/SMC_N"/>
</dbReference>
<dbReference type="PANTHER" id="PTHR32182">
    <property type="entry name" value="DNA REPLICATION AND REPAIR PROTEIN RECF"/>
    <property type="match status" value="1"/>
</dbReference>
<accession>A0A399STN7</accession>
<evidence type="ECO:0000259" key="1">
    <source>
        <dbReference type="Pfam" id="PF02463"/>
    </source>
</evidence>
<keyword evidence="2" id="KW-0547">Nucleotide-binding</keyword>
<dbReference type="Gene3D" id="3.40.50.300">
    <property type="entry name" value="P-loop containing nucleotide triphosphate hydrolases"/>
    <property type="match status" value="1"/>
</dbReference>
<dbReference type="SUPFAM" id="SSF52540">
    <property type="entry name" value="P-loop containing nucleoside triphosphate hydrolases"/>
    <property type="match status" value="1"/>
</dbReference>
<protein>
    <submittedName>
        <fullName evidence="2">ATP-binding cassette domain-containing protein</fullName>
    </submittedName>
</protein>